<dbReference type="AlphaFoldDB" id="M9RCL5"/>
<feature type="transmembrane region" description="Helical" evidence="1">
    <location>
        <begin position="6"/>
        <end position="34"/>
    </location>
</feature>
<evidence type="ECO:0000313" key="2">
    <source>
        <dbReference type="EMBL" id="AGI68156.1"/>
    </source>
</evidence>
<proteinExistence type="predicted"/>
<organism evidence="2 3">
    <name type="scientific">Octadecabacter antarcticus 307</name>
    <dbReference type="NCBI Taxonomy" id="391626"/>
    <lineage>
        <taxon>Bacteria</taxon>
        <taxon>Pseudomonadati</taxon>
        <taxon>Pseudomonadota</taxon>
        <taxon>Alphaproteobacteria</taxon>
        <taxon>Rhodobacterales</taxon>
        <taxon>Roseobacteraceae</taxon>
        <taxon>Octadecabacter</taxon>
    </lineage>
</organism>
<dbReference type="KEGG" id="oat:OAN307_c25590"/>
<reference evidence="2 3" key="1">
    <citation type="journal article" date="2013" name="PLoS ONE">
        <title>Poles Apart: Arctic and Antarctic Octadecabacter strains Share High Genome Plasticity and a New Type of Xanthorhodopsin.</title>
        <authorList>
            <person name="Vollmers J."/>
            <person name="Voget S."/>
            <person name="Dietrich S."/>
            <person name="Gollnow K."/>
            <person name="Smits M."/>
            <person name="Meyer K."/>
            <person name="Brinkhoff T."/>
            <person name="Simon M."/>
            <person name="Daniel R."/>
        </authorList>
    </citation>
    <scope>NUCLEOTIDE SEQUENCE [LARGE SCALE GENOMIC DNA]</scope>
    <source>
        <strain evidence="2 3">307</strain>
    </source>
</reference>
<keyword evidence="3" id="KW-1185">Reference proteome</keyword>
<evidence type="ECO:0000313" key="3">
    <source>
        <dbReference type="Proteomes" id="UP000005307"/>
    </source>
</evidence>
<dbReference type="STRING" id="391626.OAN307_c25590"/>
<accession>M9RCL5</accession>
<protein>
    <submittedName>
        <fullName evidence="2">Uncharacterized protein</fullName>
    </submittedName>
</protein>
<evidence type="ECO:0000256" key="1">
    <source>
        <dbReference type="SAM" id="Phobius"/>
    </source>
</evidence>
<keyword evidence="1" id="KW-0472">Membrane</keyword>
<keyword evidence="1" id="KW-0812">Transmembrane</keyword>
<sequence length="99" mass="10703">MLAFNQYGGLVACDCTSSAFVLCASFALSVLAALTDRQVQKLLAPNYHWLDLQQPFQKGPFVERSAKADLDALAAKVGCVPQCVISTIHRFSARSESPV</sequence>
<keyword evidence="1" id="KW-1133">Transmembrane helix</keyword>
<name>M9RCL5_9RHOB</name>
<dbReference type="EMBL" id="CP003740">
    <property type="protein sequence ID" value="AGI68156.1"/>
    <property type="molecule type" value="Genomic_DNA"/>
</dbReference>
<dbReference type="HOGENOM" id="CLU_2317482_0_0_5"/>
<gene>
    <name evidence="2" type="ORF">OAN307_c25590</name>
</gene>
<dbReference type="Proteomes" id="UP000005307">
    <property type="component" value="Chromosome"/>
</dbReference>